<dbReference type="Proteomes" id="UP001198862">
    <property type="component" value="Unassembled WGS sequence"/>
</dbReference>
<dbReference type="InterPro" id="IPR045079">
    <property type="entry name" value="Oxoprolinase-like"/>
</dbReference>
<organism evidence="2 3">
    <name type="scientific">Reyranella aquatilis</name>
    <dbReference type="NCBI Taxonomy" id="2035356"/>
    <lineage>
        <taxon>Bacteria</taxon>
        <taxon>Pseudomonadati</taxon>
        <taxon>Pseudomonadota</taxon>
        <taxon>Alphaproteobacteria</taxon>
        <taxon>Hyphomicrobiales</taxon>
        <taxon>Reyranellaceae</taxon>
        <taxon>Reyranella</taxon>
    </lineage>
</organism>
<protein>
    <submittedName>
        <fullName evidence="2">Hydantoinase B/oxoprolinase family protein</fullName>
    </submittedName>
</protein>
<reference evidence="2 3" key="1">
    <citation type="submission" date="2021-11" db="EMBL/GenBank/DDBJ databases">
        <authorList>
            <person name="Lee D.-H."/>
            <person name="Kim S.-B."/>
        </authorList>
    </citation>
    <scope>NUCLEOTIDE SEQUENCE [LARGE SCALE GENOMIC DNA]</scope>
    <source>
        <strain evidence="2 3">KCTC 52223</strain>
    </source>
</reference>
<dbReference type="RefSeq" id="WP_230553250.1">
    <property type="nucleotide sequence ID" value="NZ_JAJISD010000011.1"/>
</dbReference>
<accession>A0ABS8L0F8</accession>
<dbReference type="EMBL" id="JAJISD010000011">
    <property type="protein sequence ID" value="MCC8431825.1"/>
    <property type="molecule type" value="Genomic_DNA"/>
</dbReference>
<name>A0ABS8L0F8_9HYPH</name>
<sequence>MSRTFDAIELELLWRRLISLVDEAAAAMVRTSFSTLVRESYDFSCVVTDATGQSLVQASESIPSFIGTLPETVKHFLRHFPEDQLSPGDVLITNDIWLGTGHLPDVTLAKPIFRNGRLIAFSATTAHVPDIGGKIRSPEPREVFEEGLQIPPMKMMAAGKTDETLVALIRKNVRTPDQTMGDLYAQIVALDLMEDRLLVLMENYGLPDLTDLAREIQGRCEAAMRAAIRELPDGTYRSELKTDGIMDKPITIRMALTIKGDEILIDFAGTDAQVDRAINCAMCYTNAMCMYGVKVCTNSSLPNNEGAWRPITLSAPPGCIVNPQFPAPGGSRMLIGHYIPMLVFGCLGQIVPDRVMAACGSPMWGMNQSGVREGGKPYANMFFYNGGMGGNTQRDGVTCLSWPSNVSSTSIEISEHIAPLRFHHKKLRPDSGGAGRHRGGLGQEILIESRSETPIAVSFLAERTIFAAFGIEGGKDGAPGELRINGEKTDPKKQYVLNKGDTVSLGTPGGGGHGDPKLRSEAALAADIAAGYVTVQSVYQGDD</sequence>
<gene>
    <name evidence="2" type="ORF">LJ725_22840</name>
</gene>
<evidence type="ECO:0000259" key="1">
    <source>
        <dbReference type="Pfam" id="PF02538"/>
    </source>
</evidence>
<keyword evidence="3" id="KW-1185">Reference proteome</keyword>
<feature type="domain" description="Hydantoinase B/oxoprolinase" evidence="1">
    <location>
        <begin position="6"/>
        <end position="516"/>
    </location>
</feature>
<dbReference type="InterPro" id="IPR003692">
    <property type="entry name" value="Hydantoinase_B"/>
</dbReference>
<dbReference type="Pfam" id="PF02538">
    <property type="entry name" value="Hydantoinase_B"/>
    <property type="match status" value="1"/>
</dbReference>
<dbReference type="PANTHER" id="PTHR11365">
    <property type="entry name" value="5-OXOPROLINASE RELATED"/>
    <property type="match status" value="1"/>
</dbReference>
<comment type="caution">
    <text evidence="2">The sequence shown here is derived from an EMBL/GenBank/DDBJ whole genome shotgun (WGS) entry which is preliminary data.</text>
</comment>
<evidence type="ECO:0000313" key="3">
    <source>
        <dbReference type="Proteomes" id="UP001198862"/>
    </source>
</evidence>
<proteinExistence type="predicted"/>
<dbReference type="PANTHER" id="PTHR11365:SF23">
    <property type="entry name" value="HYPOTHETICAL 5-OXOPROLINASE (EUROFUNG)-RELATED"/>
    <property type="match status" value="1"/>
</dbReference>
<evidence type="ECO:0000313" key="2">
    <source>
        <dbReference type="EMBL" id="MCC8431825.1"/>
    </source>
</evidence>